<dbReference type="EMBL" id="LR796982">
    <property type="protein sequence ID" value="CAB4179684.1"/>
    <property type="molecule type" value="Genomic_DNA"/>
</dbReference>
<evidence type="ECO:0000313" key="5">
    <source>
        <dbReference type="EMBL" id="CAB4204077.1"/>
    </source>
</evidence>
<proteinExistence type="predicted"/>
<evidence type="ECO:0000313" key="2">
    <source>
        <dbReference type="EMBL" id="CAB4166855.1"/>
    </source>
</evidence>
<dbReference type="EMBL" id="LR797436">
    <property type="protein sequence ID" value="CAB4215889.1"/>
    <property type="molecule type" value="Genomic_DNA"/>
</dbReference>
<dbReference type="EMBL" id="LR796892">
    <property type="protein sequence ID" value="CAB4173406.1"/>
    <property type="molecule type" value="Genomic_DNA"/>
</dbReference>
<protein>
    <submittedName>
        <fullName evidence="4">Uncharacterized protein</fullName>
    </submittedName>
</protein>
<accession>A0A6J5QJB8</accession>
<organism evidence="4">
    <name type="scientific">uncultured Caudovirales phage</name>
    <dbReference type="NCBI Taxonomy" id="2100421"/>
    <lineage>
        <taxon>Viruses</taxon>
        <taxon>Duplodnaviria</taxon>
        <taxon>Heunggongvirae</taxon>
        <taxon>Uroviricota</taxon>
        <taxon>Caudoviricetes</taxon>
        <taxon>Peduoviridae</taxon>
        <taxon>Maltschvirus</taxon>
        <taxon>Maltschvirus maltsch</taxon>
    </lineage>
</organism>
<sequence length="88" mass="9613">MNEKERRSQFLAGLVRLLDRKSDTWEVDDSEPGRVVISFEPDAALAPSPEIEATPEPGEHAPAVETPVQEPAAPSETPPAKRPRASKK</sequence>
<evidence type="ECO:0000313" key="3">
    <source>
        <dbReference type="EMBL" id="CAB4173406.1"/>
    </source>
</evidence>
<feature type="region of interest" description="Disordered" evidence="1">
    <location>
        <begin position="40"/>
        <end position="88"/>
    </location>
</feature>
<evidence type="ECO:0000313" key="4">
    <source>
        <dbReference type="EMBL" id="CAB4179684.1"/>
    </source>
</evidence>
<evidence type="ECO:0000313" key="6">
    <source>
        <dbReference type="EMBL" id="CAB4215889.1"/>
    </source>
</evidence>
<evidence type="ECO:0000256" key="1">
    <source>
        <dbReference type="SAM" id="MobiDB-lite"/>
    </source>
</evidence>
<dbReference type="EMBL" id="LR796797">
    <property type="protein sequence ID" value="CAB4166855.1"/>
    <property type="molecule type" value="Genomic_DNA"/>
</dbReference>
<name>A0A6J5QJB8_9CAUD</name>
<dbReference type="EMBL" id="LR797339">
    <property type="protein sequence ID" value="CAB4204077.1"/>
    <property type="molecule type" value="Genomic_DNA"/>
</dbReference>
<gene>
    <name evidence="4" type="ORF">UFOVP1023_49</name>
    <name evidence="5" type="ORF">UFOVP1383_28</name>
    <name evidence="6" type="ORF">UFOVP1477_20</name>
    <name evidence="2" type="ORF">UFOVP848_13</name>
    <name evidence="3" type="ORF">UFOVP945_52</name>
</gene>
<reference evidence="4" key="1">
    <citation type="submission" date="2020-05" db="EMBL/GenBank/DDBJ databases">
        <authorList>
            <person name="Chiriac C."/>
            <person name="Salcher M."/>
            <person name="Ghai R."/>
            <person name="Kavagutti S V."/>
        </authorList>
    </citation>
    <scope>NUCLEOTIDE SEQUENCE</scope>
</reference>